<protein>
    <submittedName>
        <fullName evidence="2">NADPH-dependent oxidoreductase</fullName>
    </submittedName>
</protein>
<accession>A0AAE3KSR6</accession>
<dbReference type="GO" id="GO:0010181">
    <property type="term" value="F:FMN binding"/>
    <property type="evidence" value="ECO:0007669"/>
    <property type="project" value="TreeGrafter"/>
</dbReference>
<dbReference type="Gene3D" id="3.40.50.360">
    <property type="match status" value="1"/>
</dbReference>
<proteinExistence type="predicted"/>
<comment type="caution">
    <text evidence="2">The sequence shown here is derived from an EMBL/GenBank/DDBJ whole genome shotgun (WGS) entry which is preliminary data.</text>
</comment>
<dbReference type="GO" id="GO:0005829">
    <property type="term" value="C:cytosol"/>
    <property type="evidence" value="ECO:0007669"/>
    <property type="project" value="TreeGrafter"/>
</dbReference>
<sequence length="178" mass="19860">MSKTKIGIIVGTNRKDSRTEEIASYYSKKIKEAGFETNFINLIDLPHDFAFSALYDNGGKNPEFQKIQAKIDECDKLVFVLPEYNGSYPGVLKTFVDGLRHPDSLAFKKVALVGVSSGVLGNAVGLGHFDDVLSYLNANVMGLRIKLGNINQHFVDGVFTNPIYQNFTEKQIKNFLEF</sequence>
<gene>
    <name evidence="2" type="ORF">EGI31_10420</name>
</gene>
<reference evidence="2 3" key="1">
    <citation type="submission" date="2018-11" db="EMBL/GenBank/DDBJ databases">
        <title>Novel bacteria species description.</title>
        <authorList>
            <person name="Han J.-H."/>
        </authorList>
    </citation>
    <scope>NUCLEOTIDE SEQUENCE [LARGE SCALE GENOMIC DNA]</scope>
    <source>
        <strain evidence="2 3">KCTC23259</strain>
    </source>
</reference>
<dbReference type="RefSeq" id="WP_255037156.1">
    <property type="nucleotide sequence ID" value="NZ_RJUF01000026.1"/>
</dbReference>
<dbReference type="SUPFAM" id="SSF52218">
    <property type="entry name" value="Flavoproteins"/>
    <property type="match status" value="1"/>
</dbReference>
<evidence type="ECO:0000313" key="2">
    <source>
        <dbReference type="EMBL" id="MCP9763373.1"/>
    </source>
</evidence>
<dbReference type="PANTHER" id="PTHR30543:SF21">
    <property type="entry name" value="NAD(P)H-DEPENDENT FMN REDUCTASE LOT6"/>
    <property type="match status" value="1"/>
</dbReference>
<dbReference type="InterPro" id="IPR029039">
    <property type="entry name" value="Flavoprotein-like_sf"/>
</dbReference>
<name>A0AAE3KSR6_9BACT</name>
<dbReference type="AlphaFoldDB" id="A0AAE3KSR6"/>
<keyword evidence="3" id="KW-1185">Reference proteome</keyword>
<dbReference type="InterPro" id="IPR050712">
    <property type="entry name" value="NAD(P)H-dep_reductase"/>
</dbReference>
<dbReference type="GO" id="GO:0016491">
    <property type="term" value="F:oxidoreductase activity"/>
    <property type="evidence" value="ECO:0007669"/>
    <property type="project" value="InterPro"/>
</dbReference>
<dbReference type="EMBL" id="RJUF01000026">
    <property type="protein sequence ID" value="MCP9763373.1"/>
    <property type="molecule type" value="Genomic_DNA"/>
</dbReference>
<dbReference type="Proteomes" id="UP001204144">
    <property type="component" value="Unassembled WGS sequence"/>
</dbReference>
<dbReference type="PANTHER" id="PTHR30543">
    <property type="entry name" value="CHROMATE REDUCTASE"/>
    <property type="match status" value="1"/>
</dbReference>
<dbReference type="InterPro" id="IPR005025">
    <property type="entry name" value="FMN_Rdtase-like_dom"/>
</dbReference>
<dbReference type="Pfam" id="PF03358">
    <property type="entry name" value="FMN_red"/>
    <property type="match status" value="1"/>
</dbReference>
<feature type="domain" description="NADPH-dependent FMN reductase-like" evidence="1">
    <location>
        <begin position="4"/>
        <end position="142"/>
    </location>
</feature>
<evidence type="ECO:0000313" key="3">
    <source>
        <dbReference type="Proteomes" id="UP001204144"/>
    </source>
</evidence>
<evidence type="ECO:0000259" key="1">
    <source>
        <dbReference type="Pfam" id="PF03358"/>
    </source>
</evidence>
<organism evidence="2 3">
    <name type="scientific">Lacihabitans soyangensis</name>
    <dbReference type="NCBI Taxonomy" id="869394"/>
    <lineage>
        <taxon>Bacteria</taxon>
        <taxon>Pseudomonadati</taxon>
        <taxon>Bacteroidota</taxon>
        <taxon>Cytophagia</taxon>
        <taxon>Cytophagales</taxon>
        <taxon>Leadbetterellaceae</taxon>
        <taxon>Lacihabitans</taxon>
    </lineage>
</organism>